<reference evidence="2" key="1">
    <citation type="journal article" date="2019" name="Int. J. Syst. Evol. Microbiol.">
        <title>The Global Catalogue of Microorganisms (GCM) 10K type strain sequencing project: providing services to taxonomists for standard genome sequencing and annotation.</title>
        <authorList>
            <consortium name="The Broad Institute Genomics Platform"/>
            <consortium name="The Broad Institute Genome Sequencing Center for Infectious Disease"/>
            <person name="Wu L."/>
            <person name="Ma J."/>
        </authorList>
    </citation>
    <scope>NUCLEOTIDE SEQUENCE [LARGE SCALE GENOMIC DNA]</scope>
    <source>
        <strain evidence="2">JCM 17316</strain>
    </source>
</reference>
<evidence type="ECO:0000313" key="2">
    <source>
        <dbReference type="Proteomes" id="UP001500266"/>
    </source>
</evidence>
<dbReference type="EMBL" id="BAABDO010000001">
    <property type="protein sequence ID" value="GAA4126983.1"/>
    <property type="molecule type" value="Genomic_DNA"/>
</dbReference>
<proteinExistence type="predicted"/>
<accession>A0ABP7XWB9</accession>
<evidence type="ECO:0000313" key="1">
    <source>
        <dbReference type="EMBL" id="GAA4126983.1"/>
    </source>
</evidence>
<gene>
    <name evidence="1" type="ORF">GCM10022416_01230</name>
</gene>
<protein>
    <submittedName>
        <fullName evidence="1">Uncharacterized protein</fullName>
    </submittedName>
</protein>
<dbReference type="Proteomes" id="UP001500266">
    <property type="component" value="Unassembled WGS sequence"/>
</dbReference>
<keyword evidence="2" id="KW-1185">Reference proteome</keyword>
<sequence>MAEVGMNGTCHSTTRMTSTSPSDMLCTLTFTFVMRPTLKTPNDPLNAHLARVNKKASHT</sequence>
<comment type="caution">
    <text evidence="1">The sequence shown here is derived from an EMBL/GenBank/DDBJ whole genome shotgun (WGS) entry which is preliminary data.</text>
</comment>
<organism evidence="1 2">
    <name type="scientific">Actinomadura keratinilytica</name>
    <dbReference type="NCBI Taxonomy" id="547461"/>
    <lineage>
        <taxon>Bacteria</taxon>
        <taxon>Bacillati</taxon>
        <taxon>Actinomycetota</taxon>
        <taxon>Actinomycetes</taxon>
        <taxon>Streptosporangiales</taxon>
        <taxon>Thermomonosporaceae</taxon>
        <taxon>Actinomadura</taxon>
    </lineage>
</organism>
<name>A0ABP7XWB9_9ACTN</name>